<dbReference type="CDD" id="cd03789">
    <property type="entry name" value="GT9_LPS_heptosyltransferase"/>
    <property type="match status" value="1"/>
</dbReference>
<dbReference type="Pfam" id="PF01075">
    <property type="entry name" value="Glyco_transf_9"/>
    <property type="match status" value="1"/>
</dbReference>
<reference evidence="3" key="1">
    <citation type="journal article" date="2021" name="PeerJ">
        <title>Extensive microbial diversity within the chicken gut microbiome revealed by metagenomics and culture.</title>
        <authorList>
            <person name="Gilroy R."/>
            <person name="Ravi A."/>
            <person name="Getino M."/>
            <person name="Pursley I."/>
            <person name="Horton D.L."/>
            <person name="Alikhan N.F."/>
            <person name="Baker D."/>
            <person name="Gharbi K."/>
            <person name="Hall N."/>
            <person name="Watson M."/>
            <person name="Adriaenssens E.M."/>
            <person name="Foster-Nyarko E."/>
            <person name="Jarju S."/>
            <person name="Secka A."/>
            <person name="Antonio M."/>
            <person name="Oren A."/>
            <person name="Chaudhuri R.R."/>
            <person name="La Ragione R."/>
            <person name="Hildebrand F."/>
            <person name="Pallen M.J."/>
        </authorList>
    </citation>
    <scope>NUCLEOTIDE SEQUENCE</scope>
    <source>
        <strain evidence="3">MalCec1-1739</strain>
    </source>
</reference>
<dbReference type="SUPFAM" id="SSF53756">
    <property type="entry name" value="UDP-Glycosyltransferase/glycogen phosphorylase"/>
    <property type="match status" value="1"/>
</dbReference>
<organism evidence="3 4">
    <name type="scientific">Candidatus Avibacteroides avistercoris</name>
    <dbReference type="NCBI Taxonomy" id="2840690"/>
    <lineage>
        <taxon>Bacteria</taxon>
        <taxon>Pseudomonadati</taxon>
        <taxon>Bacteroidota</taxon>
        <taxon>Bacteroidia</taxon>
        <taxon>Bacteroidales</taxon>
        <taxon>Bacteroidaceae</taxon>
        <taxon>Bacteroidaceae incertae sedis</taxon>
        <taxon>Candidatus Avibacteroides</taxon>
    </lineage>
</organism>
<dbReference type="GO" id="GO:0008713">
    <property type="term" value="F:ADP-heptose-lipopolysaccharide heptosyltransferase activity"/>
    <property type="evidence" value="ECO:0007669"/>
    <property type="project" value="TreeGrafter"/>
</dbReference>
<dbReference type="GO" id="GO:0005829">
    <property type="term" value="C:cytosol"/>
    <property type="evidence" value="ECO:0007669"/>
    <property type="project" value="TreeGrafter"/>
</dbReference>
<name>A0A9D2UJD6_9BACT</name>
<evidence type="ECO:0000313" key="4">
    <source>
        <dbReference type="Proteomes" id="UP000787625"/>
    </source>
</evidence>
<accession>A0A9D2UJD6</accession>
<dbReference type="AlphaFoldDB" id="A0A9D2UJD6"/>
<dbReference type="InterPro" id="IPR051199">
    <property type="entry name" value="LPS_LOS_Heptosyltrfase"/>
</dbReference>
<dbReference type="PANTHER" id="PTHR30160">
    <property type="entry name" value="TETRAACYLDISACCHARIDE 4'-KINASE-RELATED"/>
    <property type="match status" value="1"/>
</dbReference>
<protein>
    <submittedName>
        <fullName evidence="3">Glycosyltransferase family 9 protein</fullName>
    </submittedName>
</protein>
<dbReference type="PANTHER" id="PTHR30160:SF22">
    <property type="entry name" value="LIPOPOLYSACCHARIDE CORE BIOSYNTHESIS PROTEIN"/>
    <property type="match status" value="1"/>
</dbReference>
<reference evidence="3" key="2">
    <citation type="submission" date="2021-04" db="EMBL/GenBank/DDBJ databases">
        <authorList>
            <person name="Gilroy R."/>
        </authorList>
    </citation>
    <scope>NUCLEOTIDE SEQUENCE</scope>
    <source>
        <strain evidence="3">MalCec1-1739</strain>
    </source>
</reference>
<sequence length="345" mass="38279">MSKILAIRFSALGDVAMTIPVLTSAARLSPDDELVVLTRRQMAPLFDGLAPNLRCIGIDLSDKRYKGIAGMVHLYRDLRAEGFDRVADLHDVIRSKQLRTLFALGGAKVTHIDKERHKRRALTRQRHKRMAQLKTSFTRYAEALDRAGLPTDDSFTTIYEAGRPDTAQLQPLIEGLRGKHWIGVAPFTTHRGKELPIDTTRRVVAALAAGDSNHVFLFGAGRRETDILKEWEQAYDNVTMAAGRLTMGGELLLMSKLDCMVSMDSANMHLASLVGIPVVSVWGATHPYCGFMGWKQSADNAVQLDLPCRPCSMFGQRPCRTGGYECMAGITPDMLLDKIRKVIKV</sequence>
<comment type="caution">
    <text evidence="3">The sequence shown here is derived from an EMBL/GenBank/DDBJ whole genome shotgun (WGS) entry which is preliminary data.</text>
</comment>
<dbReference type="InterPro" id="IPR002201">
    <property type="entry name" value="Glyco_trans_9"/>
</dbReference>
<evidence type="ECO:0000256" key="1">
    <source>
        <dbReference type="ARBA" id="ARBA00022676"/>
    </source>
</evidence>
<keyword evidence="1" id="KW-0328">Glycosyltransferase</keyword>
<evidence type="ECO:0000313" key="3">
    <source>
        <dbReference type="EMBL" id="HJD53459.1"/>
    </source>
</evidence>
<gene>
    <name evidence="3" type="ORF">IAA93_07035</name>
</gene>
<evidence type="ECO:0000256" key="2">
    <source>
        <dbReference type="ARBA" id="ARBA00022679"/>
    </source>
</evidence>
<proteinExistence type="predicted"/>
<dbReference type="EMBL" id="DWUP01000164">
    <property type="protein sequence ID" value="HJD53459.1"/>
    <property type="molecule type" value="Genomic_DNA"/>
</dbReference>
<keyword evidence="2" id="KW-0808">Transferase</keyword>
<dbReference type="Proteomes" id="UP000787625">
    <property type="component" value="Unassembled WGS sequence"/>
</dbReference>
<dbReference type="GO" id="GO:0009244">
    <property type="term" value="P:lipopolysaccharide core region biosynthetic process"/>
    <property type="evidence" value="ECO:0007669"/>
    <property type="project" value="TreeGrafter"/>
</dbReference>
<dbReference type="Gene3D" id="3.40.50.2000">
    <property type="entry name" value="Glycogen Phosphorylase B"/>
    <property type="match status" value="2"/>
</dbReference>